<dbReference type="RefSeq" id="WP_129678309.1">
    <property type="nucleotide sequence ID" value="NZ_VCIA01000002.1"/>
</dbReference>
<evidence type="ECO:0000256" key="1">
    <source>
        <dbReference type="SAM" id="SignalP"/>
    </source>
</evidence>
<accession>A0A5S3QFS2</accession>
<evidence type="ECO:0000313" key="4">
    <source>
        <dbReference type="Proteomes" id="UP000306980"/>
    </source>
</evidence>
<organism evidence="3 4">
    <name type="scientific">Lentibacillus cibarius</name>
    <dbReference type="NCBI Taxonomy" id="2583219"/>
    <lineage>
        <taxon>Bacteria</taxon>
        <taxon>Bacillati</taxon>
        <taxon>Bacillota</taxon>
        <taxon>Bacilli</taxon>
        <taxon>Bacillales</taxon>
        <taxon>Bacillaceae</taxon>
        <taxon>Lentibacillus</taxon>
    </lineage>
</organism>
<feature type="chain" id="PRO_5036150155" description="Surface layer protein A domain-containing protein" evidence="1">
    <location>
        <begin position="25"/>
        <end position="215"/>
    </location>
</feature>
<dbReference type="EMBL" id="VCIA01000002">
    <property type="protein sequence ID" value="TMN18806.1"/>
    <property type="molecule type" value="Genomic_DNA"/>
</dbReference>
<protein>
    <recommendedName>
        <fullName evidence="5">Surface layer protein A domain-containing protein</fullName>
    </recommendedName>
</protein>
<comment type="caution">
    <text evidence="3">The sequence shown here is derived from an EMBL/GenBank/DDBJ whole genome shotgun (WGS) entry which is preliminary data.</text>
</comment>
<dbReference type="AlphaFoldDB" id="A0A5S3QFS2"/>
<evidence type="ECO:0008006" key="5">
    <source>
        <dbReference type="Google" id="ProtNLM"/>
    </source>
</evidence>
<evidence type="ECO:0000313" key="3">
    <source>
        <dbReference type="EMBL" id="TMN18834.1"/>
    </source>
</evidence>
<dbReference type="EMBL" id="VCIA01000002">
    <property type="protein sequence ID" value="TMN18834.1"/>
    <property type="molecule type" value="Genomic_DNA"/>
</dbReference>
<reference evidence="3 4" key="1">
    <citation type="submission" date="2019-05" db="EMBL/GenBank/DDBJ databases">
        <title>Genomic analysis of Lentibacillus sp. NKC220-2.</title>
        <authorList>
            <person name="Oh Y.J."/>
        </authorList>
    </citation>
    <scope>NUCLEOTIDE SEQUENCE [LARGE SCALE GENOMIC DNA]</scope>
    <source>
        <strain evidence="3 4">NKC220-2</strain>
    </source>
</reference>
<dbReference type="Proteomes" id="UP000306980">
    <property type="component" value="Unassembled WGS sequence"/>
</dbReference>
<dbReference type="OrthoDB" id="9867482at2"/>
<keyword evidence="1" id="KW-0732">Signal</keyword>
<evidence type="ECO:0000313" key="2">
    <source>
        <dbReference type="EMBL" id="TMN18806.1"/>
    </source>
</evidence>
<gene>
    <name evidence="2" type="ORF">FFL34_17800</name>
    <name evidence="3" type="ORF">FFL34_17965</name>
</gene>
<proteinExistence type="predicted"/>
<sequence length="215" mass="23981">MKRLLSIGLAVLLVFTMIPLQSFASTNDSSKNVTLTTLERTDNYQKVEVKANTKSKSGNGTLEWVKNGDREYYVAKQNGKKTIIEQKDNKIYMNGEVVTEIEKVEPHNENSATISSSWEQLGTYRTSTDVDKAMVTEIAGLIASFLGSPITGAVTTLASSVFSMATPTIWQEKTQYWDTENYGDMKNVVRAYEHSNYTGYIGSATHEFRSMPPGY</sequence>
<feature type="signal peptide" evidence="1">
    <location>
        <begin position="1"/>
        <end position="24"/>
    </location>
</feature>
<name>A0A5S3QFS2_9BACI</name>